<feature type="domain" description="Bulb-type lectin" evidence="1">
    <location>
        <begin position="231"/>
        <end position="345"/>
    </location>
</feature>
<evidence type="ECO:0000259" key="1">
    <source>
        <dbReference type="PROSITE" id="PS50927"/>
    </source>
</evidence>
<dbReference type="RefSeq" id="WP_307019719.1">
    <property type="nucleotide sequence ID" value="NZ_JAUSUI010000004.1"/>
</dbReference>
<dbReference type="SUPFAM" id="SSF88874">
    <property type="entry name" value="Receptor-binding domain of short tail fibre protein gp12"/>
    <property type="match status" value="1"/>
</dbReference>
<dbReference type="Proteomes" id="UP001224682">
    <property type="component" value="Unassembled WGS sequence"/>
</dbReference>
<dbReference type="SUPFAM" id="SSF51110">
    <property type="entry name" value="alpha-D-mannose-specific plant lectins"/>
    <property type="match status" value="1"/>
</dbReference>
<dbReference type="Gene3D" id="2.90.10.10">
    <property type="entry name" value="Bulb-type lectin domain"/>
    <property type="match status" value="1"/>
</dbReference>
<dbReference type="EMBL" id="JAUSUI010000004">
    <property type="protein sequence ID" value="MDQ0302988.1"/>
    <property type="molecule type" value="Genomic_DNA"/>
</dbReference>
<dbReference type="PROSITE" id="PS50927">
    <property type="entry name" value="BULB_LECTIN"/>
    <property type="match status" value="1"/>
</dbReference>
<evidence type="ECO:0000313" key="3">
    <source>
        <dbReference type="Proteomes" id="UP001224682"/>
    </source>
</evidence>
<keyword evidence="3" id="KW-1185">Reference proteome</keyword>
<gene>
    <name evidence="2" type="ORF">J2S75_002018</name>
</gene>
<dbReference type="InterPro" id="IPR036426">
    <property type="entry name" value="Bulb-type_lectin_dom_sf"/>
</dbReference>
<dbReference type="CDD" id="cd22641">
    <property type="entry name" value="C24-like"/>
    <property type="match status" value="1"/>
</dbReference>
<accession>A0ABU0BAX0</accession>
<sequence length="345" mass="37292">MSDTVTPPWTLTRVRQIDSDTGSLSLTLDGESTPKVEVTADGRTTFNTSLAVAGPLFMEGPAMAHSGLSVTGDMKASGNLEAEEGLVGLGAVPVGAILMWSGDPSKLPAGWHLCNGVGWFANGDPVPDLRGRFIVGHDPRYADYAQVRTSGGSATRVLKVENLPKEEMMNLKQFIAARPIIDGDTYGLSRSVGRDVEVGSKGLSEPIDIRPPWYALAYIIYGGRGGTINVGRELRAEQFLVKGQGIASPSRRYVLMMMEDDKLKLLDMTDKDQPKSLWVAEQGNRQATGVEAHMQSDGNFVMYTKESKPTFASNTYNKGGIVLRVTDEGTVRIDDAQGKPVWSKP</sequence>
<dbReference type="InterPro" id="IPR001480">
    <property type="entry name" value="Bulb-type_lectin_dom"/>
</dbReference>
<comment type="caution">
    <text evidence="2">The sequence shown here is derived from an EMBL/GenBank/DDBJ whole genome shotgun (WGS) entry which is preliminary data.</text>
</comment>
<name>A0ABU0BAX0_9HYPH</name>
<reference evidence="2 3" key="1">
    <citation type="submission" date="2023-07" db="EMBL/GenBank/DDBJ databases">
        <title>Genomic Encyclopedia of Type Strains, Phase IV (KMG-IV): sequencing the most valuable type-strain genomes for metagenomic binning, comparative biology and taxonomic classification.</title>
        <authorList>
            <person name="Goeker M."/>
        </authorList>
    </citation>
    <scope>NUCLEOTIDE SEQUENCE [LARGE SCALE GENOMIC DNA]</scope>
    <source>
        <strain evidence="2 3">DSM 2457</strain>
    </source>
</reference>
<organism evidence="2 3">
    <name type="scientific">Ancylobacter polymorphus</name>
    <dbReference type="NCBI Taxonomy" id="223390"/>
    <lineage>
        <taxon>Bacteria</taxon>
        <taxon>Pseudomonadati</taxon>
        <taxon>Pseudomonadota</taxon>
        <taxon>Alphaproteobacteria</taxon>
        <taxon>Hyphomicrobiales</taxon>
        <taxon>Xanthobacteraceae</taxon>
        <taxon>Ancylobacter</taxon>
    </lineage>
</organism>
<proteinExistence type="predicted"/>
<protein>
    <recommendedName>
        <fullName evidence="1">Bulb-type lectin domain-containing protein</fullName>
    </recommendedName>
</protein>
<evidence type="ECO:0000313" key="2">
    <source>
        <dbReference type="EMBL" id="MDQ0302988.1"/>
    </source>
</evidence>